<dbReference type="InterPro" id="IPR001781">
    <property type="entry name" value="Znf_LIM"/>
</dbReference>
<evidence type="ECO:0000313" key="9">
    <source>
        <dbReference type="Proteomes" id="UP000324629"/>
    </source>
</evidence>
<dbReference type="FunFam" id="2.10.110.10:FF:000066">
    <property type="entry name" value="Four and a half LIM domains protein"/>
    <property type="match status" value="1"/>
</dbReference>
<keyword evidence="9" id="KW-1185">Reference proteome</keyword>
<feature type="domain" description="LIM zinc-binding" evidence="7">
    <location>
        <begin position="158"/>
        <end position="217"/>
    </location>
</feature>
<accession>A0A5J4NXP2</accession>
<gene>
    <name evidence="8" type="ORF">DEA37_0001961</name>
</gene>
<proteinExistence type="predicted"/>
<evidence type="ECO:0000256" key="3">
    <source>
        <dbReference type="ARBA" id="ARBA00022771"/>
    </source>
</evidence>
<dbReference type="SUPFAM" id="SSF57716">
    <property type="entry name" value="Glucocorticoid receptor-like (DNA-binding domain)"/>
    <property type="match status" value="3"/>
</dbReference>
<dbReference type="PROSITE" id="PS50023">
    <property type="entry name" value="LIM_DOMAIN_2"/>
    <property type="match status" value="2"/>
</dbReference>
<dbReference type="GO" id="GO:0005634">
    <property type="term" value="C:nucleus"/>
    <property type="evidence" value="ECO:0007669"/>
    <property type="project" value="TreeGrafter"/>
</dbReference>
<evidence type="ECO:0000313" key="8">
    <source>
        <dbReference type="EMBL" id="KAA3679950.1"/>
    </source>
</evidence>
<evidence type="ECO:0000256" key="1">
    <source>
        <dbReference type="ARBA" id="ARBA00022723"/>
    </source>
</evidence>
<dbReference type="EMBL" id="QNGE01000580">
    <property type="protein sequence ID" value="KAA3679950.1"/>
    <property type="molecule type" value="Genomic_DNA"/>
</dbReference>
<dbReference type="PROSITE" id="PS00478">
    <property type="entry name" value="LIM_DOMAIN_1"/>
    <property type="match status" value="2"/>
</dbReference>
<dbReference type="PANTHER" id="PTHR24205:SF4">
    <property type="entry name" value="PROTEIN ESPINAS"/>
    <property type="match status" value="1"/>
</dbReference>
<keyword evidence="5 6" id="KW-0440">LIM domain</keyword>
<evidence type="ECO:0000256" key="2">
    <source>
        <dbReference type="ARBA" id="ARBA00022737"/>
    </source>
</evidence>
<protein>
    <submittedName>
        <fullName evidence="8">Four and a half LIM domains protein 2</fullName>
    </submittedName>
</protein>
<dbReference type="CDD" id="cd09425">
    <property type="entry name" value="LIM4_LIMPETin"/>
    <property type="match status" value="1"/>
</dbReference>
<dbReference type="Gene3D" id="2.10.110.10">
    <property type="entry name" value="Cysteine Rich Protein"/>
    <property type="match status" value="3"/>
</dbReference>
<organism evidence="8 9">
    <name type="scientific">Paragonimus westermani</name>
    <dbReference type="NCBI Taxonomy" id="34504"/>
    <lineage>
        <taxon>Eukaryota</taxon>
        <taxon>Metazoa</taxon>
        <taxon>Spiralia</taxon>
        <taxon>Lophotrochozoa</taxon>
        <taxon>Platyhelminthes</taxon>
        <taxon>Trematoda</taxon>
        <taxon>Digenea</taxon>
        <taxon>Plagiorchiida</taxon>
        <taxon>Troglotremata</taxon>
        <taxon>Troglotrematidae</taxon>
        <taxon>Paragonimus</taxon>
    </lineage>
</organism>
<evidence type="ECO:0000256" key="6">
    <source>
        <dbReference type="PROSITE-ProRule" id="PRU00125"/>
    </source>
</evidence>
<dbReference type="GO" id="GO:0003712">
    <property type="term" value="F:transcription coregulator activity"/>
    <property type="evidence" value="ECO:0007669"/>
    <property type="project" value="TreeGrafter"/>
</dbReference>
<dbReference type="FunFam" id="2.10.110.10:FF:000013">
    <property type="entry name" value="Four and a half LIM domains 1"/>
    <property type="match status" value="1"/>
</dbReference>
<dbReference type="GO" id="GO:0030018">
    <property type="term" value="C:Z disc"/>
    <property type="evidence" value="ECO:0007669"/>
    <property type="project" value="TreeGrafter"/>
</dbReference>
<comment type="caution">
    <text evidence="8">The sequence shown here is derived from an EMBL/GenBank/DDBJ whole genome shotgun (WGS) entry which is preliminary data.</text>
</comment>
<keyword evidence="1 6" id="KW-0479">Metal-binding</keyword>
<dbReference type="SMART" id="SM00132">
    <property type="entry name" value="LIM"/>
    <property type="match status" value="3"/>
</dbReference>
<dbReference type="AlphaFoldDB" id="A0A5J4NXP2"/>
<sequence length="231" mass="26656">MVVVEGQLSDIISQLSYYGRHTDDTLVVFKDREILEQFVMRLDSAHLNIKDLSFKEKHWHEKCFFCSVCKAPLADKPFTTKESDLFCPDCYDEKFSPRCDGCKKIFKAGSRKYEYKGSTWHEECFTCIECKQPLGTKSFVPKDDGVVCVPCYEEKYSQRCFKCTKPIQKGGVTYKGQPWHKTCFLCVNCNTELSGQKFTSKDDQPYCADCYTQLFAKRCHKCTKPISGESN</sequence>
<keyword evidence="2" id="KW-0677">Repeat</keyword>
<evidence type="ECO:0000256" key="4">
    <source>
        <dbReference type="ARBA" id="ARBA00022833"/>
    </source>
</evidence>
<keyword evidence="3" id="KW-0863">Zinc-finger</keyword>
<evidence type="ECO:0000259" key="7">
    <source>
        <dbReference type="PROSITE" id="PS50023"/>
    </source>
</evidence>
<reference evidence="8 9" key="1">
    <citation type="journal article" date="2019" name="Gigascience">
        <title>Whole-genome sequence of the oriental lung fluke Paragonimus westermani.</title>
        <authorList>
            <person name="Oey H."/>
            <person name="Zakrzewski M."/>
            <person name="Narain K."/>
            <person name="Devi K.R."/>
            <person name="Agatsuma T."/>
            <person name="Nawaratna S."/>
            <person name="Gobert G.N."/>
            <person name="Jones M.K."/>
            <person name="Ragan M.A."/>
            <person name="McManus D.P."/>
            <person name="Krause L."/>
        </authorList>
    </citation>
    <scope>NUCLEOTIDE SEQUENCE [LARGE SCALE GENOMIC DNA]</scope>
    <source>
        <strain evidence="8 9">IND2009</strain>
    </source>
</reference>
<feature type="domain" description="LIM zinc-binding" evidence="7">
    <location>
        <begin position="97"/>
        <end position="157"/>
    </location>
</feature>
<dbReference type="Pfam" id="PF00412">
    <property type="entry name" value="LIM"/>
    <property type="match status" value="3"/>
</dbReference>
<evidence type="ECO:0000256" key="5">
    <source>
        <dbReference type="ARBA" id="ARBA00023038"/>
    </source>
</evidence>
<dbReference type="GO" id="GO:0008270">
    <property type="term" value="F:zinc ion binding"/>
    <property type="evidence" value="ECO:0007669"/>
    <property type="project" value="UniProtKB-KW"/>
</dbReference>
<dbReference type="Proteomes" id="UP000324629">
    <property type="component" value="Unassembled WGS sequence"/>
</dbReference>
<keyword evidence="4 6" id="KW-0862">Zinc</keyword>
<name>A0A5J4NXP2_9TREM</name>
<dbReference type="PANTHER" id="PTHR24205">
    <property type="entry name" value="FOUR AND A HALF LIM DOMAINS PROTEIN"/>
    <property type="match status" value="1"/>
</dbReference>